<evidence type="ECO:0000313" key="6">
    <source>
        <dbReference type="EMBL" id="EOW87431.1"/>
    </source>
</evidence>
<evidence type="ECO:0000313" key="7">
    <source>
        <dbReference type="Proteomes" id="UP000014113"/>
    </source>
</evidence>
<dbReference type="InterPro" id="IPR021147">
    <property type="entry name" value="DUF697"/>
</dbReference>
<evidence type="ECO:0000256" key="4">
    <source>
        <dbReference type="ARBA" id="ARBA00023136"/>
    </source>
</evidence>
<organism evidence="6 7">
    <name type="scientific">Enterococcus columbae DSM 7374 = ATCC 51263</name>
    <dbReference type="NCBI Taxonomy" id="1121865"/>
    <lineage>
        <taxon>Bacteria</taxon>
        <taxon>Bacillati</taxon>
        <taxon>Bacillota</taxon>
        <taxon>Bacilli</taxon>
        <taxon>Lactobacillales</taxon>
        <taxon>Enterococcaceae</taxon>
        <taxon>Enterococcus</taxon>
    </lineage>
</organism>
<accession>S0KS65</accession>
<dbReference type="Pfam" id="PF05128">
    <property type="entry name" value="DUF697"/>
    <property type="match status" value="1"/>
</dbReference>
<dbReference type="RefSeq" id="WP_016182892.1">
    <property type="nucleotide sequence ID" value="NZ_JXKI01000021.1"/>
</dbReference>
<dbReference type="STRING" id="1121865.OMW_00729"/>
<gene>
    <name evidence="6" type="ORF">I568_00475</name>
</gene>
<dbReference type="AlphaFoldDB" id="S0KS65"/>
<dbReference type="PATRIC" id="fig|1121865.3.peg.719"/>
<dbReference type="InterPro" id="IPR030379">
    <property type="entry name" value="G_SEPTIN_dom"/>
</dbReference>
<keyword evidence="4" id="KW-0472">Membrane</keyword>
<name>S0KS65_9ENTE</name>
<comment type="subcellular location">
    <subcellularLocation>
        <location evidence="1">Membrane</location>
        <topology evidence="1">Multi-pass membrane protein</topology>
    </subcellularLocation>
</comment>
<evidence type="ECO:0000256" key="2">
    <source>
        <dbReference type="ARBA" id="ARBA00022692"/>
    </source>
</evidence>
<dbReference type="OrthoDB" id="9255830at2"/>
<dbReference type="EMBL" id="ASWJ01000003">
    <property type="protein sequence ID" value="EOW87431.1"/>
    <property type="molecule type" value="Genomic_DNA"/>
</dbReference>
<protein>
    <recommendedName>
        <fullName evidence="5">Septin-type G domain-containing protein</fullName>
    </recommendedName>
</protein>
<dbReference type="Gene3D" id="3.40.50.300">
    <property type="entry name" value="P-loop containing nucleotide triphosphate hydrolases"/>
    <property type="match status" value="1"/>
</dbReference>
<evidence type="ECO:0000256" key="3">
    <source>
        <dbReference type="ARBA" id="ARBA00022989"/>
    </source>
</evidence>
<keyword evidence="2" id="KW-0812">Transmembrane</keyword>
<keyword evidence="7" id="KW-1185">Reference proteome</keyword>
<proteinExistence type="predicted"/>
<dbReference type="GO" id="GO:0016020">
    <property type="term" value="C:membrane"/>
    <property type="evidence" value="ECO:0007669"/>
    <property type="project" value="UniProtKB-SubCell"/>
</dbReference>
<evidence type="ECO:0000256" key="1">
    <source>
        <dbReference type="ARBA" id="ARBA00004141"/>
    </source>
</evidence>
<sequence>MAFNMESVTKEMMAAITKKFTNLNHLNIIVAGKTGVGKSTLINAVFREQLTETGIGRPVTTHMRKIEKPGFPLSVYDTRGFELGKVVQNEVKKEILDTINQGIASKEINQMIHCIWYCINTTSNRIEPEEINWLKELTNANQAQQVPVIVVLTQAISNPNAEKMKKLLLEENLAVAQIVPVLAQDYEIDASFTKKAYGLDTLIQIMGHCLPEELMDTLQNVQIASLVEKKRHARKAIQVAALAAASEGVVPIPLADSVMIVPTQISMIASITVIFGFDVNKSILGALLSSTIGASGATILGRTVSSNLLKLLPGAGSVVGGAISASTAAAITYALGEAYLLVMELVFTGKLQLTDINSKKGKKLMAEAFKQQLKLRKTK</sequence>
<keyword evidence="3" id="KW-1133">Transmembrane helix</keyword>
<dbReference type="Proteomes" id="UP000014113">
    <property type="component" value="Unassembled WGS sequence"/>
</dbReference>
<feature type="domain" description="Septin-type G" evidence="5">
    <location>
        <begin position="25"/>
        <end position="173"/>
    </location>
</feature>
<evidence type="ECO:0000259" key="5">
    <source>
        <dbReference type="Pfam" id="PF00735"/>
    </source>
</evidence>
<dbReference type="Pfam" id="PF00735">
    <property type="entry name" value="Septin"/>
    <property type="match status" value="1"/>
</dbReference>
<dbReference type="eggNOG" id="COG3596">
    <property type="taxonomic scope" value="Bacteria"/>
</dbReference>
<dbReference type="GO" id="GO:0005525">
    <property type="term" value="F:GTP binding"/>
    <property type="evidence" value="ECO:0007669"/>
    <property type="project" value="InterPro"/>
</dbReference>
<dbReference type="SUPFAM" id="SSF52540">
    <property type="entry name" value="P-loop containing nucleoside triphosphate hydrolases"/>
    <property type="match status" value="1"/>
</dbReference>
<reference evidence="6 7" key="1">
    <citation type="submission" date="2013-03" db="EMBL/GenBank/DDBJ databases">
        <title>The Genome Sequence of Enterococcus columbae ATCC_51263 (PacBio/Illumina hybrid assembly).</title>
        <authorList>
            <consortium name="The Broad Institute Genomics Platform"/>
            <consortium name="The Broad Institute Genome Sequencing Center for Infectious Disease"/>
            <person name="Earl A."/>
            <person name="Russ C."/>
            <person name="Gilmore M."/>
            <person name="Surin D."/>
            <person name="Walker B."/>
            <person name="Young S."/>
            <person name="Zeng Q."/>
            <person name="Gargeya S."/>
            <person name="Fitzgerald M."/>
            <person name="Haas B."/>
            <person name="Abouelleil A."/>
            <person name="Allen A.W."/>
            <person name="Alvarado L."/>
            <person name="Arachchi H.M."/>
            <person name="Berlin A.M."/>
            <person name="Chapman S.B."/>
            <person name="Gainer-Dewar J."/>
            <person name="Goldberg J."/>
            <person name="Griggs A."/>
            <person name="Gujja S."/>
            <person name="Hansen M."/>
            <person name="Howarth C."/>
            <person name="Imamovic A."/>
            <person name="Ireland A."/>
            <person name="Larimer J."/>
            <person name="McCowan C."/>
            <person name="Murphy C."/>
            <person name="Pearson M."/>
            <person name="Poon T.W."/>
            <person name="Priest M."/>
            <person name="Roberts A."/>
            <person name="Saif S."/>
            <person name="Shea T."/>
            <person name="Sisk P."/>
            <person name="Sykes S."/>
            <person name="Wortman J."/>
            <person name="Nusbaum C."/>
            <person name="Birren B."/>
        </authorList>
    </citation>
    <scope>NUCLEOTIDE SEQUENCE [LARGE SCALE GENOMIC DNA]</scope>
    <source>
        <strain evidence="6 7">ATCC 51263</strain>
    </source>
</reference>
<dbReference type="eggNOG" id="COG3597">
    <property type="taxonomic scope" value="Bacteria"/>
</dbReference>
<dbReference type="PANTHER" id="PTHR18884">
    <property type="entry name" value="SEPTIN"/>
    <property type="match status" value="1"/>
</dbReference>
<dbReference type="InterPro" id="IPR027417">
    <property type="entry name" value="P-loop_NTPase"/>
</dbReference>
<comment type="caution">
    <text evidence="6">The sequence shown here is derived from an EMBL/GenBank/DDBJ whole genome shotgun (WGS) entry which is preliminary data.</text>
</comment>